<dbReference type="HAMAP" id="MF_00412">
    <property type="entry name" value="ProA"/>
    <property type="match status" value="1"/>
</dbReference>
<dbReference type="InterPro" id="IPR015590">
    <property type="entry name" value="Aldehyde_DH_dom"/>
</dbReference>
<dbReference type="GO" id="GO:0050661">
    <property type="term" value="F:NADP binding"/>
    <property type="evidence" value="ECO:0007669"/>
    <property type="project" value="InterPro"/>
</dbReference>
<dbReference type="InterPro" id="IPR012134">
    <property type="entry name" value="Glu-5-SA_DH"/>
</dbReference>
<keyword evidence="7" id="KW-0963">Cytoplasm</keyword>
<evidence type="ECO:0000256" key="3">
    <source>
        <dbReference type="ARBA" id="ARBA00022650"/>
    </source>
</evidence>
<gene>
    <name evidence="7 9" type="primary">proA</name>
    <name evidence="9" type="ORF">PM10SUCC1_04640</name>
</gene>
<dbReference type="CDD" id="cd07079">
    <property type="entry name" value="ALDH_F18-19_ProA-GPR"/>
    <property type="match status" value="1"/>
</dbReference>
<feature type="domain" description="Aldehyde dehydrogenase" evidence="8">
    <location>
        <begin position="301"/>
        <end position="380"/>
    </location>
</feature>
<comment type="caution">
    <text evidence="9">The sequence shown here is derived from an EMBL/GenBank/DDBJ whole genome shotgun (WGS) entry which is preliminary data.</text>
</comment>
<evidence type="ECO:0000256" key="6">
    <source>
        <dbReference type="ARBA" id="ARBA00049024"/>
    </source>
</evidence>
<proteinExistence type="inferred from homology"/>
<evidence type="ECO:0000256" key="4">
    <source>
        <dbReference type="ARBA" id="ARBA00022857"/>
    </source>
</evidence>
<dbReference type="GO" id="GO:0004350">
    <property type="term" value="F:glutamate-5-semialdehyde dehydrogenase activity"/>
    <property type="evidence" value="ECO:0007669"/>
    <property type="project" value="UniProtKB-UniRule"/>
</dbReference>
<evidence type="ECO:0000256" key="7">
    <source>
        <dbReference type="HAMAP-Rule" id="MF_00412"/>
    </source>
</evidence>
<evidence type="ECO:0000313" key="10">
    <source>
        <dbReference type="Proteomes" id="UP001144471"/>
    </source>
</evidence>
<comment type="subcellular location">
    <subcellularLocation>
        <location evidence="7">Cytoplasm</location>
    </subcellularLocation>
</comment>
<dbReference type="EMBL" id="BSDY01000002">
    <property type="protein sequence ID" value="GLI54949.1"/>
    <property type="molecule type" value="Genomic_DNA"/>
</dbReference>
<dbReference type="GO" id="GO:0055129">
    <property type="term" value="P:L-proline biosynthetic process"/>
    <property type="evidence" value="ECO:0007669"/>
    <property type="project" value="UniProtKB-UniRule"/>
</dbReference>
<dbReference type="PIRSF" id="PIRSF000151">
    <property type="entry name" value="GPR"/>
    <property type="match status" value="1"/>
</dbReference>
<dbReference type="PANTHER" id="PTHR11063:SF8">
    <property type="entry name" value="DELTA-1-PYRROLINE-5-CARBOXYLATE SYNTHASE"/>
    <property type="match status" value="1"/>
</dbReference>
<evidence type="ECO:0000256" key="2">
    <source>
        <dbReference type="ARBA" id="ARBA00022605"/>
    </source>
</evidence>
<comment type="catalytic activity">
    <reaction evidence="6 7">
        <text>L-glutamate 5-semialdehyde + phosphate + NADP(+) = L-glutamyl 5-phosphate + NADPH + H(+)</text>
        <dbReference type="Rhea" id="RHEA:19541"/>
        <dbReference type="ChEBI" id="CHEBI:15378"/>
        <dbReference type="ChEBI" id="CHEBI:43474"/>
        <dbReference type="ChEBI" id="CHEBI:57783"/>
        <dbReference type="ChEBI" id="CHEBI:58066"/>
        <dbReference type="ChEBI" id="CHEBI:58274"/>
        <dbReference type="ChEBI" id="CHEBI:58349"/>
        <dbReference type="EC" id="1.2.1.41"/>
    </reaction>
</comment>
<evidence type="ECO:0000256" key="5">
    <source>
        <dbReference type="ARBA" id="ARBA00023002"/>
    </source>
</evidence>
<evidence type="ECO:0000259" key="8">
    <source>
        <dbReference type="Pfam" id="PF00171"/>
    </source>
</evidence>
<feature type="domain" description="Aldehyde dehydrogenase" evidence="8">
    <location>
        <begin position="7"/>
        <end position="267"/>
    </location>
</feature>
<dbReference type="Gene3D" id="3.40.309.10">
    <property type="entry name" value="Aldehyde Dehydrogenase, Chain A, domain 2"/>
    <property type="match status" value="1"/>
</dbReference>
<dbReference type="RefSeq" id="WP_281833159.1">
    <property type="nucleotide sequence ID" value="NZ_BSDY01000002.1"/>
</dbReference>
<dbReference type="InterPro" id="IPR020593">
    <property type="entry name" value="G-glutamylP_reductase_CS"/>
</dbReference>
<keyword evidence="2 7" id="KW-0028">Amino-acid biosynthesis</keyword>
<dbReference type="GO" id="GO:0005737">
    <property type="term" value="C:cytoplasm"/>
    <property type="evidence" value="ECO:0007669"/>
    <property type="project" value="UniProtKB-SubCell"/>
</dbReference>
<accession>A0A9W6LLP7</accession>
<comment type="function">
    <text evidence="7">Catalyzes the NADPH-dependent reduction of L-glutamate 5-phosphate into L-glutamate 5-semialdehyde and phosphate. The product spontaneously undergoes cyclization to form 1-pyrroline-5-carboxylate.</text>
</comment>
<sequence length="413" mass="44939">MDYILNMAQRAKGASKALGRMKARDKNRILTAMGEKLRASHEYIIEENMKDLTAGRERGLAEAFIDRLTLTPERIYAMASGLIKMAEFTDPVGESIRGWTLENGLKIEEVRVPIGVIAMIFESRPNVTVDAAGLCLKSGNAIILRGGSDAINSNKALAKLITEAGREAGMPEGAVQLVEKTDRSLVGELLSLHHLIDAVVPRGGRGLKKVITELSKIPIIETGAGICHLYIDREVDEDMALNILINAKTQRPGVCNAVETLLIHVNKMEMLGKVEDALATRGVELRVDERGIGYMTRAVAAAEEDWDTEYLAPILSIKVVEGIEEAIDHINKYGTGHSEAIVTNSVVSSERFLREVDAACVYVNASTRFTDGGEFGFGGEIGISTQKLHARGPMGVRELTTGKYIIRGSGQIR</sequence>
<dbReference type="PANTHER" id="PTHR11063">
    <property type="entry name" value="GLUTAMATE SEMIALDEHYDE DEHYDROGENASE"/>
    <property type="match status" value="1"/>
</dbReference>
<dbReference type="InterPro" id="IPR016163">
    <property type="entry name" value="Ald_DH_C"/>
</dbReference>
<dbReference type="FunFam" id="3.40.309.10:FF:000006">
    <property type="entry name" value="Gamma-glutamyl phosphate reductase"/>
    <property type="match status" value="1"/>
</dbReference>
<evidence type="ECO:0000313" key="9">
    <source>
        <dbReference type="EMBL" id="GLI54949.1"/>
    </source>
</evidence>
<comment type="similarity">
    <text evidence="7">Belongs to the gamma-glutamyl phosphate reductase family.</text>
</comment>
<keyword evidence="4 7" id="KW-0521">NADP</keyword>
<evidence type="ECO:0000256" key="1">
    <source>
        <dbReference type="ARBA" id="ARBA00004985"/>
    </source>
</evidence>
<dbReference type="SUPFAM" id="SSF53720">
    <property type="entry name" value="ALDH-like"/>
    <property type="match status" value="1"/>
</dbReference>
<dbReference type="InterPro" id="IPR016161">
    <property type="entry name" value="Ald_DH/histidinol_DH"/>
</dbReference>
<dbReference type="EC" id="1.2.1.41" evidence="7"/>
<keyword evidence="5 7" id="KW-0560">Oxidoreductase</keyword>
<dbReference type="Proteomes" id="UP001144471">
    <property type="component" value="Unassembled WGS sequence"/>
</dbReference>
<protein>
    <recommendedName>
        <fullName evidence="7">Gamma-glutamyl phosphate reductase</fullName>
        <shortName evidence="7">GPR</shortName>
        <ecNumber evidence="7">1.2.1.41</ecNumber>
    </recommendedName>
    <alternativeName>
        <fullName evidence="7">Glutamate-5-semialdehyde dehydrogenase</fullName>
    </alternativeName>
    <alternativeName>
        <fullName evidence="7">Glutamyl-gamma-semialdehyde dehydrogenase</fullName>
        <shortName evidence="7">GSA dehydrogenase</shortName>
    </alternativeName>
</protein>
<comment type="pathway">
    <text evidence="1 7">Amino-acid biosynthesis; L-proline biosynthesis; L-glutamate 5-semialdehyde from L-glutamate: step 2/2.</text>
</comment>
<keyword evidence="3 7" id="KW-0641">Proline biosynthesis</keyword>
<keyword evidence="10" id="KW-1185">Reference proteome</keyword>
<dbReference type="NCBIfam" id="TIGR00407">
    <property type="entry name" value="proA"/>
    <property type="match status" value="1"/>
</dbReference>
<name>A0A9W6LLP7_9FUSO</name>
<dbReference type="AlphaFoldDB" id="A0A9W6LLP7"/>
<dbReference type="Gene3D" id="3.40.605.10">
    <property type="entry name" value="Aldehyde Dehydrogenase, Chain A, domain 1"/>
    <property type="match status" value="1"/>
</dbReference>
<dbReference type="PROSITE" id="PS01223">
    <property type="entry name" value="PROA"/>
    <property type="match status" value="1"/>
</dbReference>
<reference evidence="9" key="1">
    <citation type="submission" date="2022-12" db="EMBL/GenBank/DDBJ databases">
        <title>Reference genome sequencing for broad-spectrum identification of bacterial and archaeal isolates by mass spectrometry.</title>
        <authorList>
            <person name="Sekiguchi Y."/>
            <person name="Tourlousse D.M."/>
        </authorList>
    </citation>
    <scope>NUCLEOTIDE SEQUENCE</scope>
    <source>
        <strain evidence="9">10succ1</strain>
    </source>
</reference>
<organism evidence="9 10">
    <name type="scientific">Propionigenium maris DSM 9537</name>
    <dbReference type="NCBI Taxonomy" id="1123000"/>
    <lineage>
        <taxon>Bacteria</taxon>
        <taxon>Fusobacteriati</taxon>
        <taxon>Fusobacteriota</taxon>
        <taxon>Fusobacteriia</taxon>
        <taxon>Fusobacteriales</taxon>
        <taxon>Fusobacteriaceae</taxon>
        <taxon>Propionigenium</taxon>
    </lineage>
</organism>
<dbReference type="InterPro" id="IPR016162">
    <property type="entry name" value="Ald_DH_N"/>
</dbReference>
<dbReference type="NCBIfam" id="NF001221">
    <property type="entry name" value="PRK00197.1"/>
    <property type="match status" value="1"/>
</dbReference>
<dbReference type="InterPro" id="IPR000965">
    <property type="entry name" value="GPR_dom"/>
</dbReference>
<dbReference type="Pfam" id="PF00171">
    <property type="entry name" value="Aldedh"/>
    <property type="match status" value="2"/>
</dbReference>